<evidence type="ECO:0000313" key="2">
    <source>
        <dbReference type="Proteomes" id="UP001207468"/>
    </source>
</evidence>
<accession>A0ACC0U828</accession>
<organism evidence="1 2">
    <name type="scientific">Russula earlei</name>
    <dbReference type="NCBI Taxonomy" id="71964"/>
    <lineage>
        <taxon>Eukaryota</taxon>
        <taxon>Fungi</taxon>
        <taxon>Dikarya</taxon>
        <taxon>Basidiomycota</taxon>
        <taxon>Agaricomycotina</taxon>
        <taxon>Agaricomycetes</taxon>
        <taxon>Russulales</taxon>
        <taxon>Russulaceae</taxon>
        <taxon>Russula</taxon>
    </lineage>
</organism>
<reference evidence="1" key="1">
    <citation type="submission" date="2021-03" db="EMBL/GenBank/DDBJ databases">
        <title>Evolutionary priming and transition to the ectomycorrhizal habit in an iconic lineage of mushroom-forming fungi: is preadaptation a requirement?</title>
        <authorList>
            <consortium name="DOE Joint Genome Institute"/>
            <person name="Looney B.P."/>
            <person name="Miyauchi S."/>
            <person name="Morin E."/>
            <person name="Drula E."/>
            <person name="Courty P.E."/>
            <person name="Chicoki N."/>
            <person name="Fauchery L."/>
            <person name="Kohler A."/>
            <person name="Kuo A."/>
            <person name="LaButti K."/>
            <person name="Pangilinan J."/>
            <person name="Lipzen A."/>
            <person name="Riley R."/>
            <person name="Andreopoulos W."/>
            <person name="He G."/>
            <person name="Johnson J."/>
            <person name="Barry K.W."/>
            <person name="Grigoriev I.V."/>
            <person name="Nagy L."/>
            <person name="Hibbett D."/>
            <person name="Henrissat B."/>
            <person name="Matheny P.B."/>
            <person name="Labbe J."/>
            <person name="Martin A.F."/>
        </authorList>
    </citation>
    <scope>NUCLEOTIDE SEQUENCE</scope>
    <source>
        <strain evidence="1">BPL698</strain>
    </source>
</reference>
<comment type="caution">
    <text evidence="1">The sequence shown here is derived from an EMBL/GenBank/DDBJ whole genome shotgun (WGS) entry which is preliminary data.</text>
</comment>
<gene>
    <name evidence="1" type="ORF">F5148DRAFT_1306021</name>
</gene>
<sequence length="255" mass="28010">MLSSQPSAPVVPILDGANYGIWSKAMKAYLMSVGLWGYCNGTFELPVLPGLPQAPLAEEIAAQAAAVIALREWNKGNDMAVGHMVLRSSIAIQQDLMSLDNAETIWNCLDTLSAVAGSAQNRFELSRSLRAVSSHFDCQIWMFEVPHLDMVARFGESSATLLRQIWAASLPSSCQDLLIISPTPTLLELSKPPLPSVPQRLIKDELVEFPSDPQTHPLPAEQGKDDEIHGYETDTGVHMCKHKSTMERKTKAERC</sequence>
<name>A0ACC0U828_9AGAM</name>
<keyword evidence="2" id="KW-1185">Reference proteome</keyword>
<proteinExistence type="predicted"/>
<dbReference type="EMBL" id="JAGFNK010000110">
    <property type="protein sequence ID" value="KAI9507859.1"/>
    <property type="molecule type" value="Genomic_DNA"/>
</dbReference>
<evidence type="ECO:0000313" key="1">
    <source>
        <dbReference type="EMBL" id="KAI9507859.1"/>
    </source>
</evidence>
<protein>
    <submittedName>
        <fullName evidence="1">Uncharacterized protein</fullName>
    </submittedName>
</protein>
<dbReference type="Proteomes" id="UP001207468">
    <property type="component" value="Unassembled WGS sequence"/>
</dbReference>